<feature type="active site" description="Charge relay system" evidence="5">
    <location>
        <position position="321"/>
    </location>
</feature>
<dbReference type="PRINTS" id="PR00723">
    <property type="entry name" value="SUBTILISIN"/>
</dbReference>
<organism evidence="8">
    <name type="scientific">Rhodopseudomonas palustris (strain BisB18)</name>
    <dbReference type="NCBI Taxonomy" id="316056"/>
    <lineage>
        <taxon>Bacteria</taxon>
        <taxon>Pseudomonadati</taxon>
        <taxon>Pseudomonadota</taxon>
        <taxon>Alphaproteobacteria</taxon>
        <taxon>Hyphomicrobiales</taxon>
        <taxon>Nitrobacteraceae</taxon>
        <taxon>Rhodopseudomonas</taxon>
    </lineage>
</organism>
<comment type="similarity">
    <text evidence="1 5">Belongs to the peptidase S8 family.</text>
</comment>
<evidence type="ECO:0000256" key="3">
    <source>
        <dbReference type="ARBA" id="ARBA00022801"/>
    </source>
</evidence>
<evidence type="ECO:0000256" key="1">
    <source>
        <dbReference type="ARBA" id="ARBA00011073"/>
    </source>
</evidence>
<dbReference type="GO" id="GO:0004252">
    <property type="term" value="F:serine-type endopeptidase activity"/>
    <property type="evidence" value="ECO:0007669"/>
    <property type="project" value="UniProtKB-UniRule"/>
</dbReference>
<reference evidence="8" key="1">
    <citation type="submission" date="2006-03" db="EMBL/GenBank/DDBJ databases">
        <title>Complete sequence of Rhodopseudomonas palustris BisB18.</title>
        <authorList>
            <consortium name="US DOE Joint Genome Institute"/>
            <person name="Copeland A."/>
            <person name="Lucas S."/>
            <person name="Lapidus A."/>
            <person name="Barry K."/>
            <person name="Detter J.C."/>
            <person name="Glavina del Rio T."/>
            <person name="Hammon N."/>
            <person name="Israni S."/>
            <person name="Dalin E."/>
            <person name="Tice H."/>
            <person name="Pitluck S."/>
            <person name="Chain P."/>
            <person name="Malfatti S."/>
            <person name="Shin M."/>
            <person name="Vergez L."/>
            <person name="Schmutz J."/>
            <person name="Larimer F."/>
            <person name="Land M."/>
            <person name="Hauser L."/>
            <person name="Pelletier D.A."/>
            <person name="Kyrpides N."/>
            <person name="Anderson I."/>
            <person name="Oda Y."/>
            <person name="Harwood C.S."/>
            <person name="Richardson P."/>
        </authorList>
    </citation>
    <scope>NUCLEOTIDE SEQUENCE [LARGE SCALE GENOMIC DNA]</scope>
    <source>
        <strain evidence="8">BisB18</strain>
    </source>
</reference>
<dbReference type="PANTHER" id="PTHR43806">
    <property type="entry name" value="PEPTIDASE S8"/>
    <property type="match status" value="1"/>
</dbReference>
<dbReference type="GO" id="GO:0006508">
    <property type="term" value="P:proteolysis"/>
    <property type="evidence" value="ECO:0007669"/>
    <property type="project" value="UniProtKB-KW"/>
</dbReference>
<dbReference type="CDD" id="cd07487">
    <property type="entry name" value="Peptidases_S8_1"/>
    <property type="match status" value="1"/>
</dbReference>
<dbReference type="InterPro" id="IPR050131">
    <property type="entry name" value="Peptidase_S8_subtilisin-like"/>
</dbReference>
<dbReference type="InterPro" id="IPR022398">
    <property type="entry name" value="Peptidase_S8_His-AS"/>
</dbReference>
<dbReference type="GO" id="GO:0005615">
    <property type="term" value="C:extracellular space"/>
    <property type="evidence" value="ECO:0007669"/>
    <property type="project" value="TreeGrafter"/>
</dbReference>
<dbReference type="HOGENOM" id="CLU_018485_1_0_5"/>
<evidence type="ECO:0000259" key="7">
    <source>
        <dbReference type="Pfam" id="PF00082"/>
    </source>
</evidence>
<dbReference type="KEGG" id="rpc:RPC_1792"/>
<evidence type="ECO:0000256" key="6">
    <source>
        <dbReference type="SAM" id="MobiDB-lite"/>
    </source>
</evidence>
<dbReference type="STRING" id="316056.RPC_1792"/>
<protein>
    <submittedName>
        <fullName evidence="8">Peptidase S8 and S53, subtilisin, kexin, sedolisin</fullName>
    </submittedName>
</protein>
<gene>
    <name evidence="8" type="ordered locus">RPC_1792</name>
</gene>
<accession>Q217T5</accession>
<dbReference type="InterPro" id="IPR023828">
    <property type="entry name" value="Peptidase_S8_Ser-AS"/>
</dbReference>
<dbReference type="RefSeq" id="WP_011472255.1">
    <property type="nucleotide sequence ID" value="NC_007925.1"/>
</dbReference>
<evidence type="ECO:0000256" key="4">
    <source>
        <dbReference type="ARBA" id="ARBA00022825"/>
    </source>
</evidence>
<keyword evidence="3 5" id="KW-0378">Hydrolase</keyword>
<evidence type="ECO:0000256" key="5">
    <source>
        <dbReference type="PROSITE-ProRule" id="PRU01240"/>
    </source>
</evidence>
<dbReference type="PROSITE" id="PS51892">
    <property type="entry name" value="SUBTILASE"/>
    <property type="match status" value="1"/>
</dbReference>
<dbReference type="Pfam" id="PF00082">
    <property type="entry name" value="Peptidase_S8"/>
    <property type="match status" value="1"/>
</dbReference>
<evidence type="ECO:0000256" key="2">
    <source>
        <dbReference type="ARBA" id="ARBA00022670"/>
    </source>
</evidence>
<feature type="active site" description="Charge relay system" evidence="5">
    <location>
        <position position="627"/>
    </location>
</feature>
<feature type="domain" description="Peptidase S8/S53" evidence="7">
    <location>
        <begin position="316"/>
        <end position="675"/>
    </location>
</feature>
<feature type="region of interest" description="Disordered" evidence="6">
    <location>
        <begin position="1"/>
        <end position="47"/>
    </location>
</feature>
<dbReference type="Gene3D" id="3.40.50.200">
    <property type="entry name" value="Peptidase S8/S53 domain"/>
    <property type="match status" value="1"/>
</dbReference>
<keyword evidence="4 5" id="KW-0720">Serine protease</keyword>
<dbReference type="PROSITE" id="PS00138">
    <property type="entry name" value="SUBTILASE_SER"/>
    <property type="match status" value="1"/>
</dbReference>
<dbReference type="InterPro" id="IPR036852">
    <property type="entry name" value="Peptidase_S8/S53_dom_sf"/>
</dbReference>
<sequence>MAKKSAGRKSQSPRPPRRRRPAAATDDATVQPSASGAEAAATPTPRQFSIPPELVETILLGPADDRRVLQDSPLLGDVWAAYAADPGRPQDLLITPHKDATAADVALRVSKAVKDIHPKARPKIAYLQGLVAAKLTFEEVLRVVVPLTQWWFQPQVQGRIGGTAPEVLTQLLDLDAGKPRGDAAALTITSLDRYIALAGLIYWTERQPRPQDFDDPATPLDKRPKLEIAQALRLYKNHIPEIISGMVELYETVQAASQATAAKAPSDPEDDPDSNPGLIFQVSLNRKAELALDRSVPSVKADAVHALFRVKCKSIIWAVLDSGIDGTHPAFQVALNKPKPGEPPIPSSRVRKTFDFSKIREIVSNDIDDLDDVECQELAAATGRPKAEVVKYLKKVATDAGAGKPIDWGIVEKLITLKQPAPPPASSHGTHVAGILGADKTGGELPEGGGLADGMCPDIRLYDFRVLGKSLEDTEFAIIAALQYIRYVNERHNYIIIHGANLSLSIPHNVRNYACGRTPVCNECERLVDSGVVVVAAAGNRGFQKFETNEGIFENYAAFSITDPGNGDGVITVGSTHGNWPQTYGVSFFSSRGPTGDGRLKPDLVAPGERVQSTVLDHGWGAESGTSMAAPHVSGAAAMLLARYEELIGQPRRVKRILCDSATDLGREKTFQGHGMLDVLRAFQSI</sequence>
<name>Q217T5_RHOPB</name>
<dbReference type="SUPFAM" id="SSF52743">
    <property type="entry name" value="Subtilisin-like"/>
    <property type="match status" value="1"/>
</dbReference>
<feature type="active site" description="Charge relay system" evidence="5">
    <location>
        <position position="428"/>
    </location>
</feature>
<proteinExistence type="inferred from homology"/>
<dbReference type="eggNOG" id="COG1404">
    <property type="taxonomic scope" value="Bacteria"/>
</dbReference>
<dbReference type="InterPro" id="IPR015500">
    <property type="entry name" value="Peptidase_S8_subtilisin-rel"/>
</dbReference>
<dbReference type="OrthoDB" id="9816306at2"/>
<dbReference type="EMBL" id="CP000301">
    <property type="protein sequence ID" value="ABD87351.1"/>
    <property type="molecule type" value="Genomic_DNA"/>
</dbReference>
<dbReference type="PANTHER" id="PTHR43806:SF11">
    <property type="entry name" value="CEREVISIN-RELATED"/>
    <property type="match status" value="1"/>
</dbReference>
<evidence type="ECO:0000313" key="8">
    <source>
        <dbReference type="EMBL" id="ABD87351.1"/>
    </source>
</evidence>
<dbReference type="InterPro" id="IPR000209">
    <property type="entry name" value="Peptidase_S8/S53_dom"/>
</dbReference>
<dbReference type="AlphaFoldDB" id="Q217T5"/>
<keyword evidence="2 5" id="KW-0645">Protease</keyword>
<dbReference type="PROSITE" id="PS00137">
    <property type="entry name" value="SUBTILASE_HIS"/>
    <property type="match status" value="1"/>
</dbReference>